<organism evidence="3 4">
    <name type="scientific">Ruegeria spongiae</name>
    <dbReference type="NCBI Taxonomy" id="2942209"/>
    <lineage>
        <taxon>Bacteria</taxon>
        <taxon>Pseudomonadati</taxon>
        <taxon>Pseudomonadota</taxon>
        <taxon>Alphaproteobacteria</taxon>
        <taxon>Rhodobacterales</taxon>
        <taxon>Roseobacteraceae</taxon>
        <taxon>Ruegeria</taxon>
    </lineage>
</organism>
<proteinExistence type="predicted"/>
<gene>
    <name evidence="3" type="ORF">M3P21_20580</name>
</gene>
<accession>A0ABT0Q911</accession>
<feature type="transmembrane region" description="Helical" evidence="1">
    <location>
        <begin position="37"/>
        <end position="54"/>
    </location>
</feature>
<feature type="transmembrane region" description="Helical" evidence="1">
    <location>
        <begin position="164"/>
        <end position="183"/>
    </location>
</feature>
<dbReference type="InterPro" id="IPR005804">
    <property type="entry name" value="FA_desaturase_dom"/>
</dbReference>
<keyword evidence="1" id="KW-1133">Transmembrane helix</keyword>
<name>A0ABT0Q911_9RHOB</name>
<feature type="domain" description="Fatty acid desaturase" evidence="2">
    <location>
        <begin position="37"/>
        <end position="274"/>
    </location>
</feature>
<comment type="caution">
    <text evidence="3">The sequence shown here is derived from an EMBL/GenBank/DDBJ whole genome shotgun (WGS) entry which is preliminary data.</text>
</comment>
<dbReference type="Proteomes" id="UP001203880">
    <property type="component" value="Unassembled WGS sequence"/>
</dbReference>
<evidence type="ECO:0000259" key="2">
    <source>
        <dbReference type="Pfam" id="PF00487"/>
    </source>
</evidence>
<dbReference type="CDD" id="cd03509">
    <property type="entry name" value="DesA_FADS-like"/>
    <property type="match status" value="1"/>
</dbReference>
<sequence>MSEPRGTPNPEWGTFGLMVLCYLLWGAVLFRLADLSVAFAIPMAGFLVAFHASLTHEVLHGHPFRRQWLNETLMALPLNLCIPYNRFRDLHLAHHRDANLTDPYDDPESNYLDPATWSQMPRVLKVLYRFNNTLLGRILIGPAIGQAVFFVDEGRAALRGDREVWRAWMQHLPGAALVLWLVSLSPMPVWAYLISAYLGLSLLKIRTFLEHRAHEKARGRTVIVEDRGVLAFLFLNNNLHVVHHMNPKAAWYQLPALYRDGRSRYQTSNEAYVYRSYGDVFRRYFLRAKDPVPHPLWPKG</sequence>
<keyword evidence="4" id="KW-1185">Reference proteome</keyword>
<dbReference type="EMBL" id="JAMFMB010000043">
    <property type="protein sequence ID" value="MCL6285917.1"/>
    <property type="molecule type" value="Genomic_DNA"/>
</dbReference>
<dbReference type="Pfam" id="PF00487">
    <property type="entry name" value="FA_desaturase"/>
    <property type="match status" value="1"/>
</dbReference>
<protein>
    <submittedName>
        <fullName evidence="3">Fatty acid desaturase</fullName>
    </submittedName>
</protein>
<keyword evidence="1" id="KW-0812">Transmembrane</keyword>
<evidence type="ECO:0000256" key="1">
    <source>
        <dbReference type="SAM" id="Phobius"/>
    </source>
</evidence>
<keyword evidence="1" id="KW-0472">Membrane</keyword>
<feature type="transmembrane region" description="Helical" evidence="1">
    <location>
        <begin position="134"/>
        <end position="152"/>
    </location>
</feature>
<dbReference type="RefSeq" id="WP_249713188.1">
    <property type="nucleotide sequence ID" value="NZ_JAMFMB010000043.1"/>
</dbReference>
<reference evidence="3" key="1">
    <citation type="submission" date="2022-05" db="EMBL/GenBank/DDBJ databases">
        <authorList>
            <person name="Park J.-S."/>
        </authorList>
    </citation>
    <scope>NUCLEOTIDE SEQUENCE</scope>
    <source>
        <strain evidence="3">2012CJ41-6</strain>
    </source>
</reference>
<feature type="transmembrane region" description="Helical" evidence="1">
    <location>
        <begin position="12"/>
        <end position="30"/>
    </location>
</feature>
<evidence type="ECO:0000313" key="4">
    <source>
        <dbReference type="Proteomes" id="UP001203880"/>
    </source>
</evidence>
<evidence type="ECO:0000313" key="3">
    <source>
        <dbReference type="EMBL" id="MCL6285917.1"/>
    </source>
</evidence>